<evidence type="ECO:0000256" key="4">
    <source>
        <dbReference type="HAMAP-Rule" id="MF_01854"/>
    </source>
</evidence>
<dbReference type="HAMAP" id="MF_01854">
    <property type="entry name" value="FBPase_class3"/>
    <property type="match status" value="1"/>
</dbReference>
<dbReference type="SUPFAM" id="SSF56300">
    <property type="entry name" value="Metallo-dependent phosphatases"/>
    <property type="match status" value="1"/>
</dbReference>
<comment type="similarity">
    <text evidence="4">Belongs to the FBPase class 3 family.</text>
</comment>
<dbReference type="InterPro" id="IPR009164">
    <property type="entry name" value="FBPtase_class3"/>
</dbReference>
<keyword evidence="2 4" id="KW-0464">Manganese</keyword>
<proteinExistence type="inferred from homology"/>
<dbReference type="STRING" id="137733.SAMN05421767_1596"/>
<accession>A0A1H9PIP9</accession>
<keyword evidence="6" id="KW-1185">Reference proteome</keyword>
<evidence type="ECO:0000313" key="5">
    <source>
        <dbReference type="EMBL" id="SER48024.1"/>
    </source>
</evidence>
<dbReference type="PIRSF" id="PIRSF000906">
    <property type="entry name" value="FBPtase_Bacill"/>
    <property type="match status" value="1"/>
</dbReference>
<evidence type="ECO:0000256" key="1">
    <source>
        <dbReference type="ARBA" id="ARBA00022801"/>
    </source>
</evidence>
<reference evidence="5 6" key="1">
    <citation type="submission" date="2016-10" db="EMBL/GenBank/DDBJ databases">
        <authorList>
            <person name="de Groot N.N."/>
        </authorList>
    </citation>
    <scope>NUCLEOTIDE SEQUENCE [LARGE SCALE GENOMIC DNA]</scope>
    <source>
        <strain evidence="5 6">DSM 15827</strain>
    </source>
</reference>
<dbReference type="Gene3D" id="3.60.21.10">
    <property type="match status" value="1"/>
</dbReference>
<organism evidence="5 6">
    <name type="scientific">Granulicatella balaenopterae</name>
    <dbReference type="NCBI Taxonomy" id="137733"/>
    <lineage>
        <taxon>Bacteria</taxon>
        <taxon>Bacillati</taxon>
        <taxon>Bacillota</taxon>
        <taxon>Bacilli</taxon>
        <taxon>Lactobacillales</taxon>
        <taxon>Carnobacteriaceae</taxon>
        <taxon>Granulicatella</taxon>
    </lineage>
</organism>
<dbReference type="EC" id="3.1.3.11" evidence="4"/>
<dbReference type="EMBL" id="FOGF01000059">
    <property type="protein sequence ID" value="SER48024.1"/>
    <property type="molecule type" value="Genomic_DNA"/>
</dbReference>
<gene>
    <name evidence="4" type="primary">fbp</name>
    <name evidence="5" type="ORF">SAMN05421767_1596</name>
</gene>
<dbReference type="Pfam" id="PF06874">
    <property type="entry name" value="FBPase_2"/>
    <property type="match status" value="1"/>
</dbReference>
<dbReference type="GO" id="GO:0006094">
    <property type="term" value="P:gluconeogenesis"/>
    <property type="evidence" value="ECO:0007669"/>
    <property type="project" value="UniProtKB-UniRule"/>
</dbReference>
<keyword evidence="3 4" id="KW-0119">Carbohydrate metabolism</keyword>
<comment type="cofactor">
    <cofactor evidence="4">
        <name>Mn(2+)</name>
        <dbReference type="ChEBI" id="CHEBI:29035"/>
    </cofactor>
</comment>
<dbReference type="OrthoDB" id="9779903at2"/>
<sequence length="645" mass="74921">MEKKYYQLLKSQYPNKHDVAREIINLKAILNLPKATEHFISDVHGEYEAFQHVLRSGSGNVRLKINTLFADNYNEAQLRDLATLVYYPEERIQQMKDLYQDEAEYLAWYQLVLEDLVTLCLYCSTKYTRSKVRKAMPTDFSYIIDELLFQKDEFCDKKDYYQQIVTTVFELDEEDHLLTGICYLIQQLVVDHLHLVGDIYDRGPHADLIIDRMMEYHSLDIQWGNHDVLWMAAALGVPVCIANVVRISLRYNNLDVLEEQYGINLRPLLNYAENYYPVTKIYQPKAKIANQSELEWQQVCKMHQAIAVLQFKLEGQAIKRNPDFDLSRRDLLSKLSKDKKSITINGAIHPLLDSHFPTVDSKKPNQLTPEEEALVEQLVFSFRHSEKLQRHTKFLFEKGSMYTIYNGNLLFHGCMPLNQDGSYKVFHYQGKDYQGKELLSIFDKKLRELYHNPKPTSKAADLAWYLWTGENSPLFGKKEMTTFERYYIKNKKTHHEEKNPYYQLRKEVQTCEFLLRDFGLNPETGHIINGHTPVKEKDGETPILAGGKMLVIDGGFSKAYQAKTGIAGYTLLCNSYGMELAAHSGFTCKEDAIKNGTDIHSTIRVVDRNLSRKKVKDTTIGEVLKEQLRDLKELYALYDLVDCEI</sequence>
<protein>
    <recommendedName>
        <fullName evidence="4">Fructose-1,6-bisphosphatase class 3</fullName>
        <shortName evidence="4">FBPase class 3</shortName>
        <ecNumber evidence="4">3.1.3.11</ecNumber>
    </recommendedName>
    <alternativeName>
        <fullName evidence="4">D-fructose-1,6-bisphosphate 1-phosphohydrolase class 3</fullName>
    </alternativeName>
</protein>
<comment type="catalytic activity">
    <reaction evidence="4">
        <text>beta-D-fructose 1,6-bisphosphate + H2O = beta-D-fructose 6-phosphate + phosphate</text>
        <dbReference type="Rhea" id="RHEA:11064"/>
        <dbReference type="ChEBI" id="CHEBI:15377"/>
        <dbReference type="ChEBI" id="CHEBI:32966"/>
        <dbReference type="ChEBI" id="CHEBI:43474"/>
        <dbReference type="ChEBI" id="CHEBI:57634"/>
        <dbReference type="EC" id="3.1.3.11"/>
    </reaction>
</comment>
<evidence type="ECO:0000256" key="3">
    <source>
        <dbReference type="ARBA" id="ARBA00023277"/>
    </source>
</evidence>
<dbReference type="RefSeq" id="WP_089748008.1">
    <property type="nucleotide sequence ID" value="NZ_FOGF01000059.1"/>
</dbReference>
<dbReference type="UniPathway" id="UPA00138"/>
<evidence type="ECO:0000256" key="2">
    <source>
        <dbReference type="ARBA" id="ARBA00023211"/>
    </source>
</evidence>
<dbReference type="AlphaFoldDB" id="A0A1H9PIP9"/>
<dbReference type="InterPro" id="IPR029052">
    <property type="entry name" value="Metallo-depent_PP-like"/>
</dbReference>
<keyword evidence="1 4" id="KW-0378">Hydrolase</keyword>
<dbReference type="Proteomes" id="UP000198556">
    <property type="component" value="Unassembled WGS sequence"/>
</dbReference>
<dbReference type="GO" id="GO:0042132">
    <property type="term" value="F:fructose 1,6-bisphosphate 1-phosphatase activity"/>
    <property type="evidence" value="ECO:0007669"/>
    <property type="project" value="UniProtKB-UniRule"/>
</dbReference>
<evidence type="ECO:0000313" key="6">
    <source>
        <dbReference type="Proteomes" id="UP000198556"/>
    </source>
</evidence>
<name>A0A1H9PIP9_9LACT</name>
<comment type="pathway">
    <text evidence="4">Carbohydrate biosynthesis; gluconeogenesis.</text>
</comment>